<comment type="cofactor">
    <cofactor evidence="1">
        <name>Mg(2+)</name>
        <dbReference type="ChEBI" id="CHEBI:18420"/>
    </cofactor>
</comment>
<dbReference type="RefSeq" id="WP_088917258.1">
    <property type="nucleotide sequence ID" value="NZ_CP018632.1"/>
</dbReference>
<organism evidence="7 8">
    <name type="scientific">Granulosicoccus antarcticus IMCC3135</name>
    <dbReference type="NCBI Taxonomy" id="1192854"/>
    <lineage>
        <taxon>Bacteria</taxon>
        <taxon>Pseudomonadati</taxon>
        <taxon>Pseudomonadota</taxon>
        <taxon>Gammaproteobacteria</taxon>
        <taxon>Chromatiales</taxon>
        <taxon>Granulosicoccaceae</taxon>
        <taxon>Granulosicoccus</taxon>
    </lineage>
</organism>
<dbReference type="EMBL" id="CP018632">
    <property type="protein sequence ID" value="ASJ71878.1"/>
    <property type="molecule type" value="Genomic_DNA"/>
</dbReference>
<dbReference type="SMART" id="SM01230">
    <property type="entry name" value="Gln-synt_C"/>
    <property type="match status" value="1"/>
</dbReference>
<proteinExistence type="inferred from homology"/>
<dbReference type="PANTHER" id="PTHR43785">
    <property type="entry name" value="GAMMA-GLUTAMYLPUTRESCINE SYNTHETASE"/>
    <property type="match status" value="1"/>
</dbReference>
<dbReference type="PROSITE" id="PS51987">
    <property type="entry name" value="GS_CATALYTIC"/>
    <property type="match status" value="1"/>
</dbReference>
<evidence type="ECO:0000256" key="3">
    <source>
        <dbReference type="ARBA" id="ARBA00022842"/>
    </source>
</evidence>
<dbReference type="AlphaFoldDB" id="A0A2Z2NQE8"/>
<dbReference type="Pfam" id="PF00120">
    <property type="entry name" value="Gln-synt_C"/>
    <property type="match status" value="1"/>
</dbReference>
<dbReference type="InterPro" id="IPR008146">
    <property type="entry name" value="Gln_synth_cat_dom"/>
</dbReference>
<evidence type="ECO:0000259" key="6">
    <source>
        <dbReference type="PROSITE" id="PS51987"/>
    </source>
</evidence>
<dbReference type="EC" id="6.3.1.11" evidence="7"/>
<comment type="similarity">
    <text evidence="4 5">Belongs to the glutamine synthetase family.</text>
</comment>
<accession>A0A2Z2NQE8</accession>
<feature type="domain" description="GS catalytic" evidence="6">
    <location>
        <begin position="105"/>
        <end position="438"/>
    </location>
</feature>
<dbReference type="PROSITE" id="PS00181">
    <property type="entry name" value="GLNA_ATP"/>
    <property type="match status" value="1"/>
</dbReference>
<dbReference type="InterPro" id="IPR027303">
    <property type="entry name" value="Gln_synth_gly_rich_site"/>
</dbReference>
<evidence type="ECO:0000256" key="4">
    <source>
        <dbReference type="PROSITE-ProRule" id="PRU01331"/>
    </source>
</evidence>
<dbReference type="GO" id="GO:0006598">
    <property type="term" value="P:polyamine catabolic process"/>
    <property type="evidence" value="ECO:0007669"/>
    <property type="project" value="TreeGrafter"/>
</dbReference>
<name>A0A2Z2NQE8_9GAMM</name>
<gene>
    <name evidence="7" type="primary">puuA_3</name>
    <name evidence="7" type="ORF">IMCC3135_08900</name>
</gene>
<evidence type="ECO:0000256" key="5">
    <source>
        <dbReference type="RuleBase" id="RU000384"/>
    </source>
</evidence>
<dbReference type="GO" id="GO:0034024">
    <property type="term" value="F:glutamate-putrescine ligase activity"/>
    <property type="evidence" value="ECO:0007669"/>
    <property type="project" value="UniProtKB-EC"/>
</dbReference>
<dbReference type="OrthoDB" id="9789509at2"/>
<keyword evidence="3" id="KW-0460">Magnesium</keyword>
<dbReference type="SUPFAM" id="SSF55931">
    <property type="entry name" value="Glutamine synthetase/guanido kinase"/>
    <property type="match status" value="1"/>
</dbReference>
<dbReference type="KEGG" id="gai:IMCC3135_08900"/>
<evidence type="ECO:0000256" key="1">
    <source>
        <dbReference type="ARBA" id="ARBA00001946"/>
    </source>
</evidence>
<dbReference type="Gene3D" id="3.30.590.10">
    <property type="entry name" value="Glutamine synthetase/guanido kinase, catalytic domain"/>
    <property type="match status" value="1"/>
</dbReference>
<evidence type="ECO:0000313" key="7">
    <source>
        <dbReference type="EMBL" id="ASJ71878.1"/>
    </source>
</evidence>
<protein>
    <submittedName>
        <fullName evidence="7">Gamma-glutamylputrescine synthetase PuuA</fullName>
        <ecNumber evidence="7">6.3.1.11</ecNumber>
    </submittedName>
</protein>
<evidence type="ECO:0000313" key="8">
    <source>
        <dbReference type="Proteomes" id="UP000250079"/>
    </source>
</evidence>
<dbReference type="PANTHER" id="PTHR43785:SF12">
    <property type="entry name" value="TYPE-1 GLUTAMINE SYNTHETASE 2"/>
    <property type="match status" value="1"/>
</dbReference>
<dbReference type="Proteomes" id="UP000250079">
    <property type="component" value="Chromosome"/>
</dbReference>
<keyword evidence="2 7" id="KW-0436">Ligase</keyword>
<sequence>MTENSHSFLAGVYDLNGCLRGKRLPAQLADKLGSGAFRMPMSSIGVDIWGTDVDGNSLVMENGDKDGVCEPTGRGPLPIMGPMGSCPLIPMWMNLEEGTPFLADPRRALAHVLNQFAQIGLRPVVATELEFYLVDSSCVRATPTINARSGQPKNDDAIYSLDEIAKISPFLDAVYAMAATCNIPVETAVSEGGPGQFEFNLTHVDDALRAADDAVILKQIVKTCANDNGFSASFMAKPYQDQAGNGFHVHFSMLNANDENVFDNGTEEGSQLMKQALAGLINAMPATMLVFAPHLNSYRRLCLGGLAPTTAAWGYENRTAAIRIPGGSQAARRIEHRVAGADANPYLVLAAILGAALIGIKEKQTPPRPQVGNAHEANARQLPLDWRDATEAFEVDEIIATIFDPSLISMFLACKKQEQDIFKALVTDFEYQAYLDAV</sequence>
<reference evidence="7 8" key="1">
    <citation type="submission" date="2016-12" db="EMBL/GenBank/DDBJ databases">
        <authorList>
            <person name="Song W.-J."/>
            <person name="Kurnit D.M."/>
        </authorList>
    </citation>
    <scope>NUCLEOTIDE SEQUENCE [LARGE SCALE GENOMIC DNA]</scope>
    <source>
        <strain evidence="7 8">IMCC3135</strain>
    </source>
</reference>
<dbReference type="GO" id="GO:0004356">
    <property type="term" value="F:glutamine synthetase activity"/>
    <property type="evidence" value="ECO:0007669"/>
    <property type="project" value="InterPro"/>
</dbReference>
<evidence type="ECO:0000256" key="2">
    <source>
        <dbReference type="ARBA" id="ARBA00022598"/>
    </source>
</evidence>
<dbReference type="GO" id="GO:0006542">
    <property type="term" value="P:glutamine biosynthetic process"/>
    <property type="evidence" value="ECO:0007669"/>
    <property type="project" value="TreeGrafter"/>
</dbReference>
<keyword evidence="8" id="KW-1185">Reference proteome</keyword>
<dbReference type="InterPro" id="IPR014746">
    <property type="entry name" value="Gln_synth/guanido_kin_cat_dom"/>
</dbReference>